<keyword evidence="4" id="KW-0645">Protease</keyword>
<evidence type="ECO:0000313" key="14">
    <source>
        <dbReference type="Proteomes" id="UP000467700"/>
    </source>
</evidence>
<dbReference type="GO" id="GO:0000338">
    <property type="term" value="P:protein deneddylation"/>
    <property type="evidence" value="ECO:0007669"/>
    <property type="project" value="UniProtKB-ARBA"/>
</dbReference>
<feature type="compositionally biased region" description="Basic and acidic residues" evidence="11">
    <location>
        <begin position="288"/>
        <end position="315"/>
    </location>
</feature>
<evidence type="ECO:0000256" key="8">
    <source>
        <dbReference type="ARBA" id="ARBA00022833"/>
    </source>
</evidence>
<keyword evidence="6" id="KW-0736">Signalosome</keyword>
<evidence type="ECO:0000313" key="13">
    <source>
        <dbReference type="EMBL" id="CAA7268864.1"/>
    </source>
</evidence>
<keyword evidence="5" id="KW-0479">Metal-binding</keyword>
<evidence type="ECO:0000256" key="5">
    <source>
        <dbReference type="ARBA" id="ARBA00022723"/>
    </source>
</evidence>
<evidence type="ECO:0000256" key="4">
    <source>
        <dbReference type="ARBA" id="ARBA00022670"/>
    </source>
</evidence>
<evidence type="ECO:0000256" key="10">
    <source>
        <dbReference type="ARBA" id="ARBA00058010"/>
    </source>
</evidence>
<dbReference type="InterPro" id="IPR050242">
    <property type="entry name" value="JAMM_MPN+_peptidase_M67A"/>
</dbReference>
<comment type="caution">
    <text evidence="13">The sequence shown here is derived from an EMBL/GenBank/DDBJ whole genome shotgun (WGS) entry which is preliminary data.</text>
</comment>
<sequence>MSGSNIALGSFSLMNNITEISPQDEIYRFDAEADKKINREAPWAKDPHYFKSCKISAIALIKMVIHARSGVPYEIMGLMQGKVVGNSLVIMDSFALPVQGTETRVNAANEANEYMVEYISKSEKAGRLENAIGWYHSHPGYGCWLSGIDVNTQINNQKFQDPFVAVVIDPNRTISAGKVDIGAFRTYPENYTPPNVSQSEYQSIPLNKIEDFGVHANQYYQLDVEIFKSSLDNDLLAMLWNKYWVNTLSQSPLVSNRAYAVSQLSDLHQKLSKAQSSVAQTRASAPTLKEKEGAAGKQKEKEEKKKEDNQLTKSVKDSTKIAVEAQHGLIAQVIKDVIFSMRLNTAESAAAQVEEVTDMAIG</sequence>
<dbReference type="GO" id="GO:0046872">
    <property type="term" value="F:metal ion binding"/>
    <property type="evidence" value="ECO:0007669"/>
    <property type="project" value="UniProtKB-KW"/>
</dbReference>
<dbReference type="Pfam" id="PF18323">
    <property type="entry name" value="CSN5_C"/>
    <property type="match status" value="1"/>
</dbReference>
<dbReference type="SUPFAM" id="SSF102712">
    <property type="entry name" value="JAB1/MPN domain"/>
    <property type="match status" value="1"/>
</dbReference>
<dbReference type="GO" id="GO:0008180">
    <property type="term" value="C:COP9 signalosome"/>
    <property type="evidence" value="ECO:0007669"/>
    <property type="project" value="UniProtKB-KW"/>
</dbReference>
<dbReference type="EMBL" id="CACVBS010000071">
    <property type="protein sequence ID" value="CAA7268864.1"/>
    <property type="molecule type" value="Genomic_DNA"/>
</dbReference>
<evidence type="ECO:0000256" key="6">
    <source>
        <dbReference type="ARBA" id="ARBA00022790"/>
    </source>
</evidence>
<dbReference type="AlphaFoldDB" id="A0A8S0VZM2"/>
<keyword evidence="8" id="KW-0862">Zinc</keyword>
<evidence type="ECO:0000256" key="1">
    <source>
        <dbReference type="ARBA" id="ARBA00006008"/>
    </source>
</evidence>
<evidence type="ECO:0000256" key="7">
    <source>
        <dbReference type="ARBA" id="ARBA00022801"/>
    </source>
</evidence>
<evidence type="ECO:0000256" key="3">
    <source>
        <dbReference type="ARBA" id="ARBA00014880"/>
    </source>
</evidence>
<accession>A0A8S0VZM2</accession>
<dbReference type="InterPro" id="IPR040961">
    <property type="entry name" value="CSN5_C"/>
</dbReference>
<keyword evidence="7" id="KW-0378">Hydrolase</keyword>
<proteinExistence type="inferred from homology"/>
<keyword evidence="9" id="KW-0482">Metalloprotease</keyword>
<dbReference type="Pfam" id="PF01398">
    <property type="entry name" value="JAB"/>
    <property type="match status" value="1"/>
</dbReference>
<evidence type="ECO:0000256" key="9">
    <source>
        <dbReference type="ARBA" id="ARBA00023049"/>
    </source>
</evidence>
<dbReference type="InterPro" id="IPR037518">
    <property type="entry name" value="MPN"/>
</dbReference>
<dbReference type="FunFam" id="3.40.140.10:FF:000003">
    <property type="entry name" value="COP9 signalosome complex subunit 5"/>
    <property type="match status" value="1"/>
</dbReference>
<dbReference type="SMART" id="SM00232">
    <property type="entry name" value="JAB_MPN"/>
    <property type="match status" value="1"/>
</dbReference>
<keyword evidence="14" id="KW-1185">Reference proteome</keyword>
<comment type="subunit">
    <text evidence="2">Component of the COP9 signalosome (CSN) complex.</text>
</comment>
<dbReference type="OrthoDB" id="605656at2759"/>
<dbReference type="GO" id="GO:0008237">
    <property type="term" value="F:metallopeptidase activity"/>
    <property type="evidence" value="ECO:0007669"/>
    <property type="project" value="UniProtKB-KW"/>
</dbReference>
<evidence type="ECO:0000259" key="12">
    <source>
        <dbReference type="PROSITE" id="PS50249"/>
    </source>
</evidence>
<feature type="region of interest" description="Disordered" evidence="11">
    <location>
        <begin position="275"/>
        <end position="315"/>
    </location>
</feature>
<protein>
    <recommendedName>
        <fullName evidence="3">COP9 signalosome complex subunit 5</fullName>
    </recommendedName>
</protein>
<dbReference type="CDD" id="cd08069">
    <property type="entry name" value="MPN_RPN11_CSN5"/>
    <property type="match status" value="1"/>
</dbReference>
<evidence type="ECO:0000256" key="11">
    <source>
        <dbReference type="SAM" id="MobiDB-lite"/>
    </source>
</evidence>
<feature type="domain" description="MPN" evidence="12">
    <location>
        <begin position="53"/>
        <end position="190"/>
    </location>
</feature>
<dbReference type="GO" id="GO:0006508">
    <property type="term" value="P:proteolysis"/>
    <property type="evidence" value="ECO:0007669"/>
    <property type="project" value="UniProtKB-KW"/>
</dbReference>
<dbReference type="Gene3D" id="3.40.140.10">
    <property type="entry name" value="Cytidine Deaminase, domain 2"/>
    <property type="match status" value="1"/>
</dbReference>
<organism evidence="13 14">
    <name type="scientific">Cyclocybe aegerita</name>
    <name type="common">Black poplar mushroom</name>
    <name type="synonym">Agrocybe aegerita</name>
    <dbReference type="NCBI Taxonomy" id="1973307"/>
    <lineage>
        <taxon>Eukaryota</taxon>
        <taxon>Fungi</taxon>
        <taxon>Dikarya</taxon>
        <taxon>Basidiomycota</taxon>
        <taxon>Agaricomycotina</taxon>
        <taxon>Agaricomycetes</taxon>
        <taxon>Agaricomycetidae</taxon>
        <taxon>Agaricales</taxon>
        <taxon>Agaricineae</taxon>
        <taxon>Bolbitiaceae</taxon>
        <taxon>Cyclocybe</taxon>
    </lineage>
</organism>
<comment type="similarity">
    <text evidence="1">Belongs to the peptidase M67A family. CSN5 subfamily.</text>
</comment>
<reference evidence="13 14" key="1">
    <citation type="submission" date="2020-01" db="EMBL/GenBank/DDBJ databases">
        <authorList>
            <person name="Gupta K D."/>
        </authorList>
    </citation>
    <scope>NUCLEOTIDE SEQUENCE [LARGE SCALE GENOMIC DNA]</scope>
</reference>
<gene>
    <name evidence="13" type="ORF">AAE3_LOCUS11149</name>
</gene>
<name>A0A8S0VZM2_CYCAE</name>
<comment type="function">
    <text evidence="10">Catalytic Component of the COP9 signalosome (CSN) complex that acts as an regulator of the ubiquitin (Ubl) conjugation pathway by mediating the deneddylation of the cullin subunit of SCF-type E3 ubiquitin-protein ligase complexes.</text>
</comment>
<dbReference type="PANTHER" id="PTHR10410">
    <property type="entry name" value="EUKARYOTIC TRANSLATION INITIATION FACTOR 3 -RELATED"/>
    <property type="match status" value="1"/>
</dbReference>
<evidence type="ECO:0000256" key="2">
    <source>
        <dbReference type="ARBA" id="ARBA00011098"/>
    </source>
</evidence>
<dbReference type="Proteomes" id="UP000467700">
    <property type="component" value="Unassembled WGS sequence"/>
</dbReference>
<feature type="compositionally biased region" description="Polar residues" evidence="11">
    <location>
        <begin position="275"/>
        <end position="284"/>
    </location>
</feature>
<dbReference type="PROSITE" id="PS50249">
    <property type="entry name" value="MPN"/>
    <property type="match status" value="1"/>
</dbReference>
<dbReference type="InterPro" id="IPR000555">
    <property type="entry name" value="JAMM/MPN+_dom"/>
</dbReference>